<evidence type="ECO:0000256" key="9">
    <source>
        <dbReference type="ARBA" id="ARBA00023167"/>
    </source>
</evidence>
<name>A0A9P0BAA2_BRAAE</name>
<keyword evidence="9" id="KW-0486">Methionine biosynthesis</keyword>
<evidence type="ECO:0000256" key="8">
    <source>
        <dbReference type="ARBA" id="ARBA00023004"/>
    </source>
</evidence>
<dbReference type="PANTHER" id="PTHR23418:SF0">
    <property type="entry name" value="ACIREDUCTONE DIOXYGENASE"/>
    <property type="match status" value="1"/>
</dbReference>
<dbReference type="InterPro" id="IPR014710">
    <property type="entry name" value="RmlC-like_jellyroll"/>
</dbReference>
<organism evidence="11 12">
    <name type="scientific">Brassicogethes aeneus</name>
    <name type="common">Rape pollen beetle</name>
    <name type="synonym">Meligethes aeneus</name>
    <dbReference type="NCBI Taxonomy" id="1431903"/>
    <lineage>
        <taxon>Eukaryota</taxon>
        <taxon>Metazoa</taxon>
        <taxon>Ecdysozoa</taxon>
        <taxon>Arthropoda</taxon>
        <taxon>Hexapoda</taxon>
        <taxon>Insecta</taxon>
        <taxon>Pterygota</taxon>
        <taxon>Neoptera</taxon>
        <taxon>Endopterygota</taxon>
        <taxon>Coleoptera</taxon>
        <taxon>Polyphaga</taxon>
        <taxon>Cucujiformia</taxon>
        <taxon>Nitidulidae</taxon>
        <taxon>Meligethinae</taxon>
        <taxon>Brassicogethes</taxon>
    </lineage>
</organism>
<evidence type="ECO:0000256" key="4">
    <source>
        <dbReference type="ARBA" id="ARBA00022605"/>
    </source>
</evidence>
<evidence type="ECO:0000256" key="3">
    <source>
        <dbReference type="ARBA" id="ARBA00022596"/>
    </source>
</evidence>
<keyword evidence="5" id="KW-0479">Metal-binding</keyword>
<sequence length="170" mass="20292">MVRAWYLNEEEIKNVKEMNLSLPPKYVDLEDLYALCGAEFYEMNGQDEFQKFRQEKELNYEMKHTEFVRSDLTSTFDEHILTEDVYYLTVEGSGYLDVRDSNERWIRIEMVEKDLVCVKKHALRRFTEDKNVSCGLRHVELYSGKIYAKDAKIKCYKGRQKYKTAVNKVK</sequence>
<dbReference type="Gene3D" id="2.60.120.10">
    <property type="entry name" value="Jelly Rolls"/>
    <property type="match status" value="1"/>
</dbReference>
<evidence type="ECO:0000256" key="5">
    <source>
        <dbReference type="ARBA" id="ARBA00022723"/>
    </source>
</evidence>
<dbReference type="InterPro" id="IPR011051">
    <property type="entry name" value="RmlC_Cupin_sf"/>
</dbReference>
<dbReference type="Pfam" id="PF03079">
    <property type="entry name" value="ARD"/>
    <property type="match status" value="1"/>
</dbReference>
<dbReference type="GO" id="GO:0009086">
    <property type="term" value="P:methionine biosynthetic process"/>
    <property type="evidence" value="ECO:0007669"/>
    <property type="project" value="UniProtKB-KW"/>
</dbReference>
<keyword evidence="8" id="KW-0408">Iron</keyword>
<proteinExistence type="predicted"/>
<dbReference type="InterPro" id="IPR004313">
    <property type="entry name" value="ARD"/>
</dbReference>
<comment type="cofactor">
    <cofactor evidence="2">
        <name>Fe(2+)</name>
        <dbReference type="ChEBI" id="CHEBI:29033"/>
    </cofactor>
</comment>
<evidence type="ECO:0000256" key="2">
    <source>
        <dbReference type="ARBA" id="ARBA00001954"/>
    </source>
</evidence>
<dbReference type="GO" id="GO:0046872">
    <property type="term" value="F:metal ion binding"/>
    <property type="evidence" value="ECO:0007669"/>
    <property type="project" value="UniProtKB-KW"/>
</dbReference>
<dbReference type="SUPFAM" id="SSF51182">
    <property type="entry name" value="RmlC-like cupins"/>
    <property type="match status" value="1"/>
</dbReference>
<dbReference type="EC" id="1.13.11.54" evidence="10"/>
<keyword evidence="4" id="KW-0028">Amino-acid biosynthesis</keyword>
<evidence type="ECO:0000256" key="6">
    <source>
        <dbReference type="ARBA" id="ARBA00022964"/>
    </source>
</evidence>
<keyword evidence="6" id="KW-0223">Dioxygenase</keyword>
<evidence type="ECO:0000256" key="10">
    <source>
        <dbReference type="ARBA" id="ARBA00039005"/>
    </source>
</evidence>
<keyword evidence="12" id="KW-1185">Reference proteome</keyword>
<dbReference type="GO" id="GO:0010309">
    <property type="term" value="F:acireductone dioxygenase [iron(II)-requiring] activity"/>
    <property type="evidence" value="ECO:0007669"/>
    <property type="project" value="UniProtKB-EC"/>
</dbReference>
<keyword evidence="7" id="KW-0560">Oxidoreductase</keyword>
<evidence type="ECO:0000313" key="12">
    <source>
        <dbReference type="Proteomes" id="UP001154078"/>
    </source>
</evidence>
<dbReference type="Proteomes" id="UP001154078">
    <property type="component" value="Chromosome 6"/>
</dbReference>
<protein>
    <recommendedName>
        <fullName evidence="10">acireductone dioxygenase (Fe(2+)-requiring)</fullName>
        <ecNumber evidence="10">1.13.11.54</ecNumber>
    </recommendedName>
</protein>
<evidence type="ECO:0000256" key="7">
    <source>
        <dbReference type="ARBA" id="ARBA00023002"/>
    </source>
</evidence>
<reference evidence="11" key="1">
    <citation type="submission" date="2021-12" db="EMBL/GenBank/DDBJ databases">
        <authorList>
            <person name="King R."/>
        </authorList>
    </citation>
    <scope>NUCLEOTIDE SEQUENCE</scope>
</reference>
<evidence type="ECO:0000313" key="11">
    <source>
        <dbReference type="EMBL" id="CAH0558723.1"/>
    </source>
</evidence>
<gene>
    <name evidence="11" type="ORF">MELIAE_LOCUS8987</name>
</gene>
<dbReference type="OrthoDB" id="1867259at2759"/>
<keyword evidence="3" id="KW-0533">Nickel</keyword>
<evidence type="ECO:0000256" key="1">
    <source>
        <dbReference type="ARBA" id="ARBA00000428"/>
    </source>
</evidence>
<dbReference type="EMBL" id="OV121137">
    <property type="protein sequence ID" value="CAH0558723.1"/>
    <property type="molecule type" value="Genomic_DNA"/>
</dbReference>
<dbReference type="PANTHER" id="PTHR23418">
    <property type="entry name" value="ACIREDUCTONE DIOXYGENASE"/>
    <property type="match status" value="1"/>
</dbReference>
<dbReference type="AlphaFoldDB" id="A0A9P0BAA2"/>
<comment type="catalytic activity">
    <reaction evidence="1">
        <text>1,2-dihydroxy-5-(methylsulfanyl)pent-1-en-3-one + O2 = 4-methylsulfanyl-2-oxobutanoate + formate + 2 H(+)</text>
        <dbReference type="Rhea" id="RHEA:24504"/>
        <dbReference type="ChEBI" id="CHEBI:15378"/>
        <dbReference type="ChEBI" id="CHEBI:15379"/>
        <dbReference type="ChEBI" id="CHEBI:15740"/>
        <dbReference type="ChEBI" id="CHEBI:16723"/>
        <dbReference type="ChEBI" id="CHEBI:49252"/>
        <dbReference type="EC" id="1.13.11.54"/>
    </reaction>
</comment>
<accession>A0A9P0BAA2</accession>